<keyword evidence="4" id="KW-1185">Reference proteome</keyword>
<dbReference type="Proteomes" id="UP000658514">
    <property type="component" value="Unassembled WGS sequence"/>
</dbReference>
<evidence type="ECO:0000313" key="4">
    <source>
        <dbReference type="Proteomes" id="UP000658514"/>
    </source>
</evidence>
<keyword evidence="2" id="KW-0732">Signal</keyword>
<dbReference type="RefSeq" id="WP_190549014.1">
    <property type="nucleotide sequence ID" value="NZ_CAWPNO010000098.1"/>
</dbReference>
<dbReference type="PROSITE" id="PS51257">
    <property type="entry name" value="PROKAR_LIPOPROTEIN"/>
    <property type="match status" value="1"/>
</dbReference>
<name>A0ABR8AI46_9CYAN</name>
<accession>A0ABR8AI46</accession>
<feature type="compositionally biased region" description="Polar residues" evidence="1">
    <location>
        <begin position="42"/>
        <end position="59"/>
    </location>
</feature>
<dbReference type="EMBL" id="JACJQH010000062">
    <property type="protein sequence ID" value="MBD2199574.1"/>
    <property type="molecule type" value="Genomic_DNA"/>
</dbReference>
<gene>
    <name evidence="3" type="ORF">H6G24_29560</name>
</gene>
<comment type="caution">
    <text evidence="3">The sequence shown here is derived from an EMBL/GenBank/DDBJ whole genome shotgun (WGS) entry which is preliminary data.</text>
</comment>
<organism evidence="3 4">
    <name type="scientific">Calothrix parietina FACHB-288</name>
    <dbReference type="NCBI Taxonomy" id="2692896"/>
    <lineage>
        <taxon>Bacteria</taxon>
        <taxon>Bacillati</taxon>
        <taxon>Cyanobacteriota</taxon>
        <taxon>Cyanophyceae</taxon>
        <taxon>Nostocales</taxon>
        <taxon>Calotrichaceae</taxon>
        <taxon>Calothrix</taxon>
    </lineage>
</organism>
<sequence>MKTLTNSLNNMRWNRLFTLALSFSILLFAQACNSHFAKIDSPQPTGENSVNYSPKQAGN</sequence>
<reference evidence="3 4" key="1">
    <citation type="journal article" date="2020" name="ISME J.">
        <title>Comparative genomics reveals insights into cyanobacterial evolution and habitat adaptation.</title>
        <authorList>
            <person name="Chen M.Y."/>
            <person name="Teng W.K."/>
            <person name="Zhao L."/>
            <person name="Hu C.X."/>
            <person name="Zhou Y.K."/>
            <person name="Han B.P."/>
            <person name="Song L.R."/>
            <person name="Shu W.S."/>
        </authorList>
    </citation>
    <scope>NUCLEOTIDE SEQUENCE [LARGE SCALE GENOMIC DNA]</scope>
    <source>
        <strain evidence="3 4">FACHB-288</strain>
    </source>
</reference>
<feature type="region of interest" description="Disordered" evidence="1">
    <location>
        <begin position="39"/>
        <end position="59"/>
    </location>
</feature>
<evidence type="ECO:0000313" key="3">
    <source>
        <dbReference type="EMBL" id="MBD2199574.1"/>
    </source>
</evidence>
<proteinExistence type="predicted"/>
<feature type="chain" id="PRO_5045754257" evidence="2">
    <location>
        <begin position="32"/>
        <end position="59"/>
    </location>
</feature>
<feature type="signal peptide" evidence="2">
    <location>
        <begin position="1"/>
        <end position="31"/>
    </location>
</feature>
<protein>
    <submittedName>
        <fullName evidence="3">Uncharacterized protein</fullName>
    </submittedName>
</protein>
<evidence type="ECO:0000256" key="1">
    <source>
        <dbReference type="SAM" id="MobiDB-lite"/>
    </source>
</evidence>
<evidence type="ECO:0000256" key="2">
    <source>
        <dbReference type="SAM" id="SignalP"/>
    </source>
</evidence>